<evidence type="ECO:0000256" key="2">
    <source>
        <dbReference type="SAM" id="MobiDB-lite"/>
    </source>
</evidence>
<dbReference type="InterPro" id="IPR019337">
    <property type="entry name" value="Telomere_length_regulation_dom"/>
</dbReference>
<organism evidence="4 5">
    <name type="scientific">Lodderomyces beijingensis</name>
    <dbReference type="NCBI Taxonomy" id="1775926"/>
    <lineage>
        <taxon>Eukaryota</taxon>
        <taxon>Fungi</taxon>
        <taxon>Dikarya</taxon>
        <taxon>Ascomycota</taxon>
        <taxon>Saccharomycotina</taxon>
        <taxon>Pichiomycetes</taxon>
        <taxon>Debaryomycetaceae</taxon>
        <taxon>Candida/Lodderomyces clade</taxon>
        <taxon>Lodderomyces</taxon>
    </lineage>
</organism>
<evidence type="ECO:0000256" key="1">
    <source>
        <dbReference type="ARBA" id="ARBA00006133"/>
    </source>
</evidence>
<dbReference type="PANTHER" id="PTHR15830">
    <property type="entry name" value="TELOMERE LENGTH REGULATION PROTEIN TEL2 FAMILY MEMBER"/>
    <property type="match status" value="1"/>
</dbReference>
<name>A0ABP0ZW22_9ASCO</name>
<protein>
    <recommendedName>
        <fullName evidence="3">Telomere length regulation protein conserved domain-containing protein</fullName>
    </recommendedName>
</protein>
<evidence type="ECO:0000313" key="5">
    <source>
        <dbReference type="Proteomes" id="UP001497383"/>
    </source>
</evidence>
<dbReference type="Proteomes" id="UP001497383">
    <property type="component" value="Chromosome 8"/>
</dbReference>
<evidence type="ECO:0000259" key="3">
    <source>
        <dbReference type="Pfam" id="PF10193"/>
    </source>
</evidence>
<gene>
    <name evidence="4" type="ORF">LODBEIA_P58200</name>
</gene>
<evidence type="ECO:0000313" key="4">
    <source>
        <dbReference type="EMBL" id="CAK9442030.1"/>
    </source>
</evidence>
<proteinExistence type="inferred from homology"/>
<dbReference type="Gene3D" id="1.25.40.720">
    <property type="entry name" value="Telomere length regulation protein 2, C-terminal domain"/>
    <property type="match status" value="1"/>
</dbReference>
<dbReference type="RefSeq" id="XP_066832758.1">
    <property type="nucleotide sequence ID" value="XM_066976195.1"/>
</dbReference>
<dbReference type="GeneID" id="92211016"/>
<dbReference type="InterPro" id="IPR051970">
    <property type="entry name" value="TEL2_Regulation"/>
</dbReference>
<sequence length="791" mass="89110">MDQDVEKLNNYPSADELKEIVTRNSSTPSFSFVIAIINYTIPQVYVSLSPEVQWSIRRVFRSLIGFGNLVNKLFILKDAPAPAPAAASELSLYWEILEQVFDEQLVPDLMAQGRALEVKEIDKLIFKGRVLSLANELALAHKVDKVKNQHLMSTDSYVSFLSSSVLSLFQQQSRLVPELFIHSILKFNHSSFNSFLKVFFHEQNWSYFLSVFSSMKSFQKREYVRSLLTGYLPQVTTESNITALYNILKFSVNEIDSATVESVITLCRRNLTQLVAMVMVPALPQKQLLSQLQTWSDPALIKSEPIPIQESRTFFLLALMTYLQATQHELLKSLPRNPTFLEGISNHLQANSNHLKNLGIVLADYVCELNGDEPIFKSANLENSFKHNFVAALKMNYLKDMSEQEAWAVFENSQGKNSPIEVATVQRESSKTRGPPMIAKLDSDTTDNAEPGTRKQEVPNPIYIRDLLSYILTDTKNSNAHDRRLKALLCGPALLKSKFQHGNEVEFYTEDLVTNLIGLENYYNDAGFEELKLQNLVAAIVTNPNATFHLFKLLLNGDYSIQQRVTMLSASGLAARELRGFTNDEDTTAITAITTIASPTTSQPARKQLPKNLHDKYMQLDTNTSSSTAPAKVPKFHKLISQNFFFPCLNVYYESGGVDIGPTITPIFLAHYIKTLSIFIHCAYPISSQLNDMCKEFLTLMCAIIRVVSLDEIQVVESVILGISLVFDVLDGLYMIQTFSNELALISTWLQDAWEGIIDDGLKRAAAQLLVTISETAKKYERTMIYQDGLL</sequence>
<dbReference type="EMBL" id="OZ022412">
    <property type="protein sequence ID" value="CAK9442030.1"/>
    <property type="molecule type" value="Genomic_DNA"/>
</dbReference>
<feature type="region of interest" description="Disordered" evidence="2">
    <location>
        <begin position="426"/>
        <end position="456"/>
    </location>
</feature>
<dbReference type="InterPro" id="IPR038528">
    <property type="entry name" value="TEL2_C_sf"/>
</dbReference>
<dbReference type="Pfam" id="PF10193">
    <property type="entry name" value="Telomere_reg-2"/>
    <property type="match status" value="1"/>
</dbReference>
<keyword evidence="5" id="KW-1185">Reference proteome</keyword>
<feature type="domain" description="Telomere length regulation protein conserved" evidence="3">
    <location>
        <begin position="461"/>
        <end position="575"/>
    </location>
</feature>
<reference evidence="4 5" key="1">
    <citation type="submission" date="2024-03" db="EMBL/GenBank/DDBJ databases">
        <authorList>
            <person name="Brejova B."/>
        </authorList>
    </citation>
    <scope>NUCLEOTIDE SEQUENCE [LARGE SCALE GENOMIC DNA]</scope>
    <source>
        <strain evidence="4 5">CBS 14171</strain>
    </source>
</reference>
<comment type="similarity">
    <text evidence="1">Belongs to the TEL2 family.</text>
</comment>
<dbReference type="PANTHER" id="PTHR15830:SF10">
    <property type="entry name" value="TELOMERE LENGTH REGULATION PROTEIN TEL2 HOMOLOG"/>
    <property type="match status" value="1"/>
</dbReference>
<accession>A0ABP0ZW22</accession>